<name>A0ACB5SUM7_AMBMO</name>
<sequence>MVRHEIDPTSTDLPNHLVYSNPDDEMYVSYLNGDHKKILSSKIQTEFQYLLFLKTVYTSLSTDLAGSFLNTWASFTKFPKQTSLESWRLIELISSQLIKESGNEGQPLDKFTAYLKTKITTDTVFAKLLKFIILFNAAPHALEPLPHSQESIFSMFKKYSQSVLQSLKFPKAAENNVEVSLISQTALIFTTSASAIVKSVEKLDCTSIIDNGLYKSYQDTPTMKLWLVHAIHGGPSKLKTVVAAFKVYSDYVKDDKILHGGEYSDLWDVIKSYAFTLKYLIQFPNMTQELLDDFKKWLDDLVLLTELYLSKLGSTNYGVPLTKHLAKLWFEIGLFHKFTSIKSTPTSAILQERLSSTATTFEKSIQLVDKLSPKDVTYAEYYYEYALSLIKLNKKASAVKNIRSAMRLDPNCVKYLNMACLLYSTSEDQRERAYTISRDVMAHLQEYIGQAADPSTEYSVSEKYDILQLGMTWIALIESELGLRTALQSLDELFALVHLLMGMKTEEATISQGVPHRTPAGIDVLIEEENISPAHRPSIVINRDGKENFELSRNTSVKSKNQVTRVLSRVASTTKKAANKAGGSARKLKNDARDGVNGRNKLNKLDDIEKKIIQDVWLFASKLFEKDTNFEDAKICIGDAEQVYKKTYQTHARLGQLYTLCGDLKQALQEFELSLDLNETPDNFEAIIGFTNLILNPNATTETIFFSDQDKESAVARAKNYLNCLTTSYHWFQHSEVYLCLGSVLEWYGDEEAMGAALWRCVSLEESRAICSNSDNFDTDIDYLGPPPIQQLPTTPLTSIPQYPKHIHTVHLQNNKMADENNNLITNMLRQAAARVELDKHNVGNQPASNEPSSIQQQVSSVPDQQQQQPSQQQQQFPPQQIDQVLTDPAIVTATKHKPKTYVYPPQVLMALRESPLIDISHLTLPEDEFYRFNARQPRMNGGRMKGNHERRGSFKEGGRRDKRRSSTKSDKKERSAIRKQLGKEREHLQREHGGGGHSFREQAAVEEEEPEWMRAEDTPTGNSIQDFEKWRLKMRIETAKRNGEPVSEEDTKQYEYLCSLTEKNNNNNGSAEGKKDEPEEQKADPVTGTIIEEELEPEGITDDFPSTIPTSIDDFVLPSLTSTKELPHDSSTSSRFSSFFVSPPEKAKPSPPAAKASRLMSLMGHGDKSASHSPEPAHASPKTESAPASNVNNDLFFKSLLSKKGASQSPASPANPIALFAKSGSGTPLSQTAQASPVTTNATNTSGLPAIQQVSPPAQQQQPQQHQKPPHQPMDPTAFLRQLQSQSQQQPPSQPPQSLPPNLNMVLSSRNELTTRNSTPTNAISYG</sequence>
<organism evidence="1 2">
    <name type="scientific">Ambrosiozyma monospora</name>
    <name type="common">Yeast</name>
    <name type="synonym">Endomycopsis monosporus</name>
    <dbReference type="NCBI Taxonomy" id="43982"/>
    <lineage>
        <taxon>Eukaryota</taxon>
        <taxon>Fungi</taxon>
        <taxon>Dikarya</taxon>
        <taxon>Ascomycota</taxon>
        <taxon>Saccharomycotina</taxon>
        <taxon>Pichiomycetes</taxon>
        <taxon>Pichiales</taxon>
        <taxon>Pichiaceae</taxon>
        <taxon>Ambrosiozyma</taxon>
    </lineage>
</organism>
<gene>
    <name evidence="1" type="ORF">Amon02_000120500</name>
</gene>
<proteinExistence type="predicted"/>
<reference evidence="1" key="1">
    <citation type="submission" date="2023-04" db="EMBL/GenBank/DDBJ databases">
        <title>Ambrosiozyma monospora NBRC 10751.</title>
        <authorList>
            <person name="Ichikawa N."/>
            <person name="Sato H."/>
            <person name="Tonouchi N."/>
        </authorList>
    </citation>
    <scope>NUCLEOTIDE SEQUENCE</scope>
    <source>
        <strain evidence="1">NBRC 10751</strain>
    </source>
</reference>
<comment type="caution">
    <text evidence="1">The sequence shown here is derived from an EMBL/GenBank/DDBJ whole genome shotgun (WGS) entry which is preliminary data.</text>
</comment>
<evidence type="ECO:0000313" key="2">
    <source>
        <dbReference type="Proteomes" id="UP001165064"/>
    </source>
</evidence>
<evidence type="ECO:0000313" key="1">
    <source>
        <dbReference type="EMBL" id="GME72965.1"/>
    </source>
</evidence>
<keyword evidence="2" id="KW-1185">Reference proteome</keyword>
<dbReference type="EMBL" id="BSXS01000556">
    <property type="protein sequence ID" value="GME72965.1"/>
    <property type="molecule type" value="Genomic_DNA"/>
</dbReference>
<accession>A0ACB5SUM7</accession>
<dbReference type="Proteomes" id="UP001165064">
    <property type="component" value="Unassembled WGS sequence"/>
</dbReference>
<protein>
    <submittedName>
        <fullName evidence="1">Unnamed protein product</fullName>
    </submittedName>
</protein>